<organism evidence="1 2">
    <name type="scientific">Microbacterium istanbulense</name>
    <dbReference type="NCBI Taxonomy" id="3122049"/>
    <lineage>
        <taxon>Bacteria</taxon>
        <taxon>Bacillati</taxon>
        <taxon>Actinomycetota</taxon>
        <taxon>Actinomycetes</taxon>
        <taxon>Micrococcales</taxon>
        <taxon>Microbacteriaceae</taxon>
        <taxon>Microbacterium</taxon>
    </lineage>
</organism>
<sequence>MMTPLFRHRSLPDLEARLEAIDAGIAAHPLASEKVKKAHRIVETHGDRSDDEVAQELAVHGLPTLEELGKIQLEHTGSWWRLHRSRNRIITKIEKLKS</sequence>
<protein>
    <submittedName>
        <fullName evidence="1">Uncharacterized protein</fullName>
    </submittedName>
</protein>
<proteinExistence type="predicted"/>
<name>A0ABU8LPY2_9MICO</name>
<comment type="caution">
    <text evidence="1">The sequence shown here is derived from an EMBL/GenBank/DDBJ whole genome shotgun (WGS) entry which is preliminary data.</text>
</comment>
<keyword evidence="2" id="KW-1185">Reference proteome</keyword>
<dbReference type="Proteomes" id="UP001366085">
    <property type="component" value="Unassembled WGS sequence"/>
</dbReference>
<gene>
    <name evidence="1" type="ORF">WDU93_13755</name>
</gene>
<reference evidence="1 2" key="1">
    <citation type="submission" date="2024-02" db="EMBL/GenBank/DDBJ databases">
        <authorList>
            <person name="Saticioglu I.B."/>
        </authorList>
    </citation>
    <scope>NUCLEOTIDE SEQUENCE [LARGE SCALE GENOMIC DNA]</scope>
    <source>
        <strain evidence="1 2">Mu-43</strain>
    </source>
</reference>
<accession>A0ABU8LPY2</accession>
<evidence type="ECO:0000313" key="2">
    <source>
        <dbReference type="Proteomes" id="UP001366085"/>
    </source>
</evidence>
<dbReference type="EMBL" id="JBBDGN010000016">
    <property type="protein sequence ID" value="MEJ1092748.1"/>
    <property type="molecule type" value="Genomic_DNA"/>
</dbReference>
<evidence type="ECO:0000313" key="1">
    <source>
        <dbReference type="EMBL" id="MEJ1092748.1"/>
    </source>
</evidence>